<dbReference type="PROSITE" id="PS00041">
    <property type="entry name" value="HTH_ARAC_FAMILY_1"/>
    <property type="match status" value="1"/>
</dbReference>
<sequence>MITNIEKYKHKCKIISDLHDVSTFFITPSGNIIFEYIDQRKLNPLYHNDKQNLFSLLNFEPDKQYSFPVIKKTYFFENYIIISVLQNNEFIGTVVIGPTLPYVLFEQKINGIINDFHVFTHREQVFNYYKMIPIISKEKIIHLGVMSNYLINNILLSPKEVAYENNLLKQKSIGMEPTNIISEKANPYEASHHDPLLEKQLLSIIKEGRIEELRMFTKLEEETTGVLSKTSHVRSKKNLGIVAIAIATRAAIDGGLHSEIAFSLSDSYIQRLEDLASIEEIDNLQMEAIFTFTKRVSEVKEQQHTITVTICKNYIYSNRFEKITHEDVANIVQLSQSYLSVLFKKEVGISVSDYIQKIKIEEAKNLIAYTNTPLSEISSLLQFTDQSYFTKVFKKFEGITPKQYKERHHLI</sequence>
<proteinExistence type="predicted"/>
<dbReference type="Pfam" id="PF12833">
    <property type="entry name" value="HTH_18"/>
    <property type="match status" value="1"/>
</dbReference>
<accession>A0ABT9Z6K5</accession>
<evidence type="ECO:0000256" key="1">
    <source>
        <dbReference type="ARBA" id="ARBA00023015"/>
    </source>
</evidence>
<reference evidence="5 6" key="1">
    <citation type="submission" date="2023-07" db="EMBL/GenBank/DDBJ databases">
        <title>Genomic Encyclopedia of Type Strains, Phase IV (KMG-IV): sequencing the most valuable type-strain genomes for metagenomic binning, comparative biology and taxonomic classification.</title>
        <authorList>
            <person name="Goeker M."/>
        </authorList>
    </citation>
    <scope>NUCLEOTIDE SEQUENCE [LARGE SCALE GENOMIC DNA]</scope>
    <source>
        <strain evidence="5 6">DSM 17723</strain>
    </source>
</reference>
<evidence type="ECO:0000259" key="4">
    <source>
        <dbReference type="PROSITE" id="PS01124"/>
    </source>
</evidence>
<dbReference type="RefSeq" id="WP_307190832.1">
    <property type="nucleotide sequence ID" value="NZ_JAUSTZ010000012.1"/>
</dbReference>
<dbReference type="SMART" id="SM00342">
    <property type="entry name" value="HTH_ARAC"/>
    <property type="match status" value="1"/>
</dbReference>
<comment type="caution">
    <text evidence="5">The sequence shown here is derived from an EMBL/GenBank/DDBJ whole genome shotgun (WGS) entry which is preliminary data.</text>
</comment>
<dbReference type="InterPro" id="IPR020449">
    <property type="entry name" value="Tscrpt_reg_AraC-type_HTH"/>
</dbReference>
<dbReference type="InterPro" id="IPR009057">
    <property type="entry name" value="Homeodomain-like_sf"/>
</dbReference>
<dbReference type="PANTHER" id="PTHR43280">
    <property type="entry name" value="ARAC-FAMILY TRANSCRIPTIONAL REGULATOR"/>
    <property type="match status" value="1"/>
</dbReference>
<dbReference type="PANTHER" id="PTHR43280:SF34">
    <property type="entry name" value="ARAC-FAMILY TRANSCRIPTIONAL REGULATOR"/>
    <property type="match status" value="1"/>
</dbReference>
<dbReference type="EMBL" id="JAUSTZ010000012">
    <property type="protein sequence ID" value="MDQ0227837.1"/>
    <property type="molecule type" value="Genomic_DNA"/>
</dbReference>
<gene>
    <name evidence="5" type="ORF">J2S02_004184</name>
</gene>
<keyword evidence="1" id="KW-0805">Transcription regulation</keyword>
<dbReference type="InterPro" id="IPR018060">
    <property type="entry name" value="HTH_AraC"/>
</dbReference>
<protein>
    <submittedName>
        <fullName evidence="5">YesN/AraC family two-component response regulator</fullName>
    </submittedName>
</protein>
<keyword evidence="2" id="KW-0238">DNA-binding</keyword>
<evidence type="ECO:0000256" key="2">
    <source>
        <dbReference type="ARBA" id="ARBA00023125"/>
    </source>
</evidence>
<feature type="domain" description="HTH araC/xylS-type" evidence="4">
    <location>
        <begin position="309"/>
        <end position="407"/>
    </location>
</feature>
<dbReference type="Proteomes" id="UP001232245">
    <property type="component" value="Unassembled WGS sequence"/>
</dbReference>
<dbReference type="InterPro" id="IPR018062">
    <property type="entry name" value="HTH_AraC-typ_CS"/>
</dbReference>
<name>A0ABT9Z6K5_9BACI</name>
<dbReference type="Gene3D" id="1.10.10.60">
    <property type="entry name" value="Homeodomain-like"/>
    <property type="match status" value="2"/>
</dbReference>
<dbReference type="PRINTS" id="PR00032">
    <property type="entry name" value="HTHARAC"/>
</dbReference>
<evidence type="ECO:0000256" key="3">
    <source>
        <dbReference type="ARBA" id="ARBA00023163"/>
    </source>
</evidence>
<dbReference type="SUPFAM" id="SSF46689">
    <property type="entry name" value="Homeodomain-like"/>
    <property type="match status" value="2"/>
</dbReference>
<keyword evidence="6" id="KW-1185">Reference proteome</keyword>
<evidence type="ECO:0000313" key="6">
    <source>
        <dbReference type="Proteomes" id="UP001232245"/>
    </source>
</evidence>
<keyword evidence="3" id="KW-0804">Transcription</keyword>
<dbReference type="PROSITE" id="PS01124">
    <property type="entry name" value="HTH_ARAC_FAMILY_2"/>
    <property type="match status" value="1"/>
</dbReference>
<organism evidence="5 6">
    <name type="scientific">Metabacillus niabensis</name>
    <dbReference type="NCBI Taxonomy" id="324854"/>
    <lineage>
        <taxon>Bacteria</taxon>
        <taxon>Bacillati</taxon>
        <taxon>Bacillota</taxon>
        <taxon>Bacilli</taxon>
        <taxon>Bacillales</taxon>
        <taxon>Bacillaceae</taxon>
        <taxon>Metabacillus</taxon>
    </lineage>
</organism>
<evidence type="ECO:0000313" key="5">
    <source>
        <dbReference type="EMBL" id="MDQ0227837.1"/>
    </source>
</evidence>